<gene>
    <name evidence="1" type="ORF">H5410_051040</name>
</gene>
<dbReference type="EMBL" id="JACXVP010000010">
    <property type="protein sequence ID" value="KAG5580413.1"/>
    <property type="molecule type" value="Genomic_DNA"/>
</dbReference>
<proteinExistence type="predicted"/>
<dbReference type="AlphaFoldDB" id="A0A9J5WYT6"/>
<evidence type="ECO:0000313" key="2">
    <source>
        <dbReference type="Proteomes" id="UP000824120"/>
    </source>
</evidence>
<keyword evidence="2" id="KW-1185">Reference proteome</keyword>
<evidence type="ECO:0000313" key="1">
    <source>
        <dbReference type="EMBL" id="KAG5580413.1"/>
    </source>
</evidence>
<comment type="caution">
    <text evidence="1">The sequence shown here is derived from an EMBL/GenBank/DDBJ whole genome shotgun (WGS) entry which is preliminary data.</text>
</comment>
<name>A0A9J5WYT6_SOLCO</name>
<organism evidence="1 2">
    <name type="scientific">Solanum commersonii</name>
    <name type="common">Commerson's wild potato</name>
    <name type="synonym">Commerson's nightshade</name>
    <dbReference type="NCBI Taxonomy" id="4109"/>
    <lineage>
        <taxon>Eukaryota</taxon>
        <taxon>Viridiplantae</taxon>
        <taxon>Streptophyta</taxon>
        <taxon>Embryophyta</taxon>
        <taxon>Tracheophyta</taxon>
        <taxon>Spermatophyta</taxon>
        <taxon>Magnoliopsida</taxon>
        <taxon>eudicotyledons</taxon>
        <taxon>Gunneridae</taxon>
        <taxon>Pentapetalae</taxon>
        <taxon>asterids</taxon>
        <taxon>lamiids</taxon>
        <taxon>Solanales</taxon>
        <taxon>Solanaceae</taxon>
        <taxon>Solanoideae</taxon>
        <taxon>Solaneae</taxon>
        <taxon>Solanum</taxon>
    </lineage>
</organism>
<sequence length="83" mass="8734">MDFSVSDVWVIDCTTISSRSSKSLYRLSSLISISSSSISASDSLTDASSLCTSHVVAEGTYEVLGVSKSFAASSNEVESVDVR</sequence>
<dbReference type="Proteomes" id="UP000824120">
    <property type="component" value="Chromosome 10"/>
</dbReference>
<accession>A0A9J5WYT6</accession>
<reference evidence="1 2" key="1">
    <citation type="submission" date="2020-09" db="EMBL/GenBank/DDBJ databases">
        <title>De no assembly of potato wild relative species, Solanum commersonii.</title>
        <authorList>
            <person name="Cho K."/>
        </authorList>
    </citation>
    <scope>NUCLEOTIDE SEQUENCE [LARGE SCALE GENOMIC DNA]</scope>
    <source>
        <strain evidence="1">LZ3.2</strain>
        <tissue evidence="1">Leaf</tissue>
    </source>
</reference>
<protein>
    <submittedName>
        <fullName evidence="1">Uncharacterized protein</fullName>
    </submittedName>
</protein>